<evidence type="ECO:0000313" key="1">
    <source>
        <dbReference type="EMBL" id="KOO35752.1"/>
    </source>
</evidence>
<protein>
    <submittedName>
        <fullName evidence="1">Uncharacterized protein</fullName>
    </submittedName>
</protein>
<dbReference type="EMBL" id="JWZX01000764">
    <property type="protein sequence ID" value="KOO35752.1"/>
    <property type="molecule type" value="Genomic_DNA"/>
</dbReference>
<proteinExistence type="predicted"/>
<evidence type="ECO:0000313" key="2">
    <source>
        <dbReference type="Proteomes" id="UP000037460"/>
    </source>
</evidence>
<dbReference type="Proteomes" id="UP000037460">
    <property type="component" value="Unassembled WGS sequence"/>
</dbReference>
<dbReference type="AlphaFoldDB" id="A0A0M0KAW6"/>
<gene>
    <name evidence="1" type="ORF">Ctob_011053</name>
</gene>
<name>A0A0M0KAW6_9EUKA</name>
<accession>A0A0M0KAW6</accession>
<organism evidence="1 2">
    <name type="scientific">Chrysochromulina tobinii</name>
    <dbReference type="NCBI Taxonomy" id="1460289"/>
    <lineage>
        <taxon>Eukaryota</taxon>
        <taxon>Haptista</taxon>
        <taxon>Haptophyta</taxon>
        <taxon>Prymnesiophyceae</taxon>
        <taxon>Prymnesiales</taxon>
        <taxon>Chrysochromulinaceae</taxon>
        <taxon>Chrysochromulina</taxon>
    </lineage>
</organism>
<comment type="caution">
    <text evidence="1">The sequence shown here is derived from an EMBL/GenBank/DDBJ whole genome shotgun (WGS) entry which is preliminary data.</text>
</comment>
<keyword evidence="2" id="KW-1185">Reference proteome</keyword>
<sequence>MRELPEQECKRIDIRAVLKADERAAKAEAEAAAATAFVVIAALVQPLRQPLGRQITQCTPPYALVSILRVVQAEARQTKVGEFAHRVVRVEQCIIRLDIVVQDAVRVEEAQPARQLHREANLLVVRKHASQVWGWRRLHQLAAGQPLRRDRCRGGHVAARWPWIEEVCGERAASHVLEDERGPPVNQQVAEEGADARVAQATQDGHLLEHDQLFFLLRR</sequence>
<reference evidence="2" key="1">
    <citation type="journal article" date="2015" name="PLoS Genet.">
        <title>Genome Sequence and Transcriptome Analyses of Chrysochromulina tobin: Metabolic Tools for Enhanced Algal Fitness in the Prominent Order Prymnesiales (Haptophyceae).</title>
        <authorList>
            <person name="Hovde B.T."/>
            <person name="Deodato C.R."/>
            <person name="Hunsperger H.M."/>
            <person name="Ryken S.A."/>
            <person name="Yost W."/>
            <person name="Jha R.K."/>
            <person name="Patterson J."/>
            <person name="Monnat R.J. Jr."/>
            <person name="Barlow S.B."/>
            <person name="Starkenburg S.R."/>
            <person name="Cattolico R.A."/>
        </authorList>
    </citation>
    <scope>NUCLEOTIDE SEQUENCE</scope>
    <source>
        <strain evidence="2">CCMP291</strain>
    </source>
</reference>